<dbReference type="InterPro" id="IPR036390">
    <property type="entry name" value="WH_DNA-bd_sf"/>
</dbReference>
<evidence type="ECO:0000256" key="1">
    <source>
        <dbReference type="ARBA" id="ARBA00022801"/>
    </source>
</evidence>
<dbReference type="Pfam" id="PF21906">
    <property type="entry name" value="WHD_NrtR"/>
    <property type="match status" value="1"/>
</dbReference>
<dbReference type="SUPFAM" id="SSF46785">
    <property type="entry name" value="Winged helix' DNA-binding domain"/>
    <property type="match status" value="1"/>
</dbReference>
<gene>
    <name evidence="3" type="ORF">GGE06_006215</name>
</gene>
<dbReference type="RefSeq" id="WP_116158442.1">
    <property type="nucleotide sequence ID" value="NZ_JACHJY010000009.1"/>
</dbReference>
<dbReference type="EMBL" id="JACHJY010000009">
    <property type="protein sequence ID" value="MBB4985265.1"/>
    <property type="molecule type" value="Genomic_DNA"/>
</dbReference>
<dbReference type="PANTHER" id="PTHR43736">
    <property type="entry name" value="ADP-RIBOSE PYROPHOSPHATASE"/>
    <property type="match status" value="1"/>
</dbReference>
<keyword evidence="4" id="KW-1185">Reference proteome</keyword>
<dbReference type="EC" id="3.6.1.55" evidence="3"/>
<evidence type="ECO:0000313" key="3">
    <source>
        <dbReference type="EMBL" id="MBB4985265.1"/>
    </source>
</evidence>
<reference evidence="3 4" key="1">
    <citation type="submission" date="2020-08" db="EMBL/GenBank/DDBJ databases">
        <title>Genomic Encyclopedia of Type Strains, Phase III (KMG-III): the genomes of soil and plant-associated and newly described type strains.</title>
        <authorList>
            <person name="Whitman W."/>
        </authorList>
    </citation>
    <scope>NUCLEOTIDE SEQUENCE [LARGE SCALE GENOMIC DNA]</scope>
    <source>
        <strain evidence="3 4">SFB5A</strain>
    </source>
</reference>
<dbReference type="Proteomes" id="UP000582643">
    <property type="component" value="Unassembled WGS sequence"/>
</dbReference>
<dbReference type="InterPro" id="IPR020084">
    <property type="entry name" value="NUDIX_hydrolase_CS"/>
</dbReference>
<dbReference type="PROSITE" id="PS51462">
    <property type="entry name" value="NUDIX"/>
    <property type="match status" value="1"/>
</dbReference>
<dbReference type="InterPro" id="IPR054105">
    <property type="entry name" value="WHD_NrtR"/>
</dbReference>
<name>A0A7W7XEG6_9ACTN</name>
<dbReference type="CDD" id="cd18873">
    <property type="entry name" value="NUDIX_NadM_like"/>
    <property type="match status" value="1"/>
</dbReference>
<dbReference type="InterPro" id="IPR000086">
    <property type="entry name" value="NUDIX_hydrolase_dom"/>
</dbReference>
<sequence length="259" mass="27487">MPPYDPSAFPPFAVTVDLVVLTVRRHALCTLVVRRGESPYQGRWALPGGFVRAEEDLGAAAARELVEETGLCAYDPASPPPVPSNGAHLEQLATYGAPDRDPRMRVVSVAHLALAPDLPAPRAGGDANSARWAPVEEILGKDEAAVAAAAEDGGPEALAFDHARILADGVERARSKIEYSSLATAFCPPEFTVGELRRVYEAVWGVSLDPRNFHRKVTGTPGFLVPAGGTTTRQGGRPAQLFRAGGATLLNPPMLRPEV</sequence>
<evidence type="ECO:0000313" key="4">
    <source>
        <dbReference type="Proteomes" id="UP000582643"/>
    </source>
</evidence>
<keyword evidence="1 3" id="KW-0378">Hydrolase</keyword>
<dbReference type="GO" id="GO:0035539">
    <property type="term" value="F:8-oxo-7,8-dihydrodeoxyguanosine triphosphate pyrophosphatase activity"/>
    <property type="evidence" value="ECO:0007669"/>
    <property type="project" value="UniProtKB-EC"/>
</dbReference>
<proteinExistence type="predicted"/>
<dbReference type="InterPro" id="IPR036388">
    <property type="entry name" value="WH-like_DNA-bd_sf"/>
</dbReference>
<dbReference type="Gene3D" id="3.90.79.10">
    <property type="entry name" value="Nucleoside Triphosphate Pyrophosphohydrolase"/>
    <property type="match status" value="1"/>
</dbReference>
<dbReference type="AlphaFoldDB" id="A0A7W7XEG6"/>
<dbReference type="Pfam" id="PF00293">
    <property type="entry name" value="NUDIX"/>
    <property type="match status" value="1"/>
</dbReference>
<feature type="domain" description="Nudix hydrolase" evidence="2">
    <location>
        <begin position="11"/>
        <end position="159"/>
    </location>
</feature>
<dbReference type="InterPro" id="IPR015797">
    <property type="entry name" value="NUDIX_hydrolase-like_dom_sf"/>
</dbReference>
<evidence type="ECO:0000259" key="2">
    <source>
        <dbReference type="PROSITE" id="PS51462"/>
    </source>
</evidence>
<dbReference type="SUPFAM" id="SSF55811">
    <property type="entry name" value="Nudix"/>
    <property type="match status" value="1"/>
</dbReference>
<dbReference type="Gene3D" id="1.10.10.10">
    <property type="entry name" value="Winged helix-like DNA-binding domain superfamily/Winged helix DNA-binding domain"/>
    <property type="match status" value="1"/>
</dbReference>
<protein>
    <submittedName>
        <fullName evidence="3">8-oxo-dGTP diphosphatase</fullName>
        <ecNumber evidence="3">3.6.1.55</ecNumber>
    </submittedName>
</protein>
<dbReference type="PANTHER" id="PTHR43736:SF4">
    <property type="entry name" value="SLR1690 PROTEIN"/>
    <property type="match status" value="1"/>
</dbReference>
<dbReference type="PROSITE" id="PS00893">
    <property type="entry name" value="NUDIX_BOX"/>
    <property type="match status" value="1"/>
</dbReference>
<comment type="caution">
    <text evidence="3">The sequence shown here is derived from an EMBL/GenBank/DDBJ whole genome shotgun (WGS) entry which is preliminary data.</text>
</comment>
<organism evidence="3 4">
    <name type="scientific">Streptomyces nymphaeiformis</name>
    <dbReference type="NCBI Taxonomy" id="2663842"/>
    <lineage>
        <taxon>Bacteria</taxon>
        <taxon>Bacillati</taxon>
        <taxon>Actinomycetota</taxon>
        <taxon>Actinomycetes</taxon>
        <taxon>Kitasatosporales</taxon>
        <taxon>Streptomycetaceae</taxon>
        <taxon>Streptomyces</taxon>
    </lineage>
</organism>
<accession>A0A7W7XEG6</accession>